<protein>
    <submittedName>
        <fullName evidence="3">Uncharacterized protein</fullName>
    </submittedName>
</protein>
<evidence type="ECO:0000256" key="1">
    <source>
        <dbReference type="SAM" id="Coils"/>
    </source>
</evidence>
<feature type="coiled-coil region" evidence="1">
    <location>
        <begin position="107"/>
        <end position="171"/>
    </location>
</feature>
<keyword evidence="1" id="KW-0175">Coiled coil</keyword>
<proteinExistence type="predicted"/>
<reference evidence="3 4" key="1">
    <citation type="submission" date="2017-06" db="EMBL/GenBank/DDBJ databases">
        <title>Draft genome of Bartonella tribocorum C635.</title>
        <authorList>
            <person name="Hadjadj L."/>
            <person name="Jiyipong T."/>
            <person name="Diene S.M."/>
            <person name="Morand S."/>
            <person name="Rolain J.-M."/>
        </authorList>
    </citation>
    <scope>NUCLEOTIDE SEQUENCE [LARGE SCALE GENOMIC DNA]</scope>
    <source>
        <strain evidence="3 4">C635</strain>
    </source>
</reference>
<feature type="transmembrane region" description="Helical" evidence="2">
    <location>
        <begin position="61"/>
        <end position="83"/>
    </location>
</feature>
<keyword evidence="2" id="KW-1133">Transmembrane helix</keyword>
<comment type="caution">
    <text evidence="3">The sequence shown here is derived from an EMBL/GenBank/DDBJ whole genome shotgun (WGS) entry which is preliminary data.</text>
</comment>
<dbReference type="OrthoDB" id="8480612at2"/>
<dbReference type="Proteomes" id="UP000230791">
    <property type="component" value="Unassembled WGS sequence"/>
</dbReference>
<dbReference type="EMBL" id="NJPP01000005">
    <property type="protein sequence ID" value="PIT70630.1"/>
    <property type="molecule type" value="Genomic_DNA"/>
</dbReference>
<organism evidence="3 4">
    <name type="scientific">Bartonella tribocorum</name>
    <dbReference type="NCBI Taxonomy" id="85701"/>
    <lineage>
        <taxon>Bacteria</taxon>
        <taxon>Pseudomonadati</taxon>
        <taxon>Pseudomonadota</taxon>
        <taxon>Alphaproteobacteria</taxon>
        <taxon>Hyphomicrobiales</taxon>
        <taxon>Bartonellaceae</taxon>
        <taxon>Bartonella</taxon>
    </lineage>
</organism>
<keyword evidence="2" id="KW-0812">Transmembrane</keyword>
<dbReference type="RefSeq" id="WP_100130347.1">
    <property type="nucleotide sequence ID" value="NZ_CADDYJ010000002.1"/>
</dbReference>
<evidence type="ECO:0000313" key="4">
    <source>
        <dbReference type="Proteomes" id="UP000230791"/>
    </source>
</evidence>
<evidence type="ECO:0000313" key="3">
    <source>
        <dbReference type="EMBL" id="PIT70630.1"/>
    </source>
</evidence>
<sequence length="438" mass="48113">MVDSSKSKTKSHYAGTRCKKPVIEHEAISHDSEEKIQDSVESHVIEEQNIQDQDKSTSDAAWFWLLLSGIFGGIISLGIFWGLQWAGLFSSPFVENSVGGKNVLQIAKAAKSQGEETRKQLERVLQEIDALKTKFSSIENSVGEEKVLQIAEAAKSQGEETRKQLEQVFQEIDALKTAFSSFSSQQFKTTTNNELSKEESRKAFAILEEKVKALEEAVQTFVGESKEIKAALSIGQSNANDLTALKKQLEAFQEEITVKNSETKEINTELFTAISSLKNAVERGGSYSNELKLLQQLSPSIDGLDVLQKTATVGLPNLAQLSVDFAHVADAIVGTQNIVASDAGFFDRILAWIKGLVVSRPIGNVEGTTLGAIAARMEVAIQTGDYEKALSEWQSLPQSAKDVSMDFVQQLERHIAIQQLLQKLLLSVQQGSFKATKM</sequence>
<gene>
    <name evidence="3" type="ORF">CEV08_03120</name>
</gene>
<accession>A0A2M6UWQ1</accession>
<keyword evidence="2" id="KW-0472">Membrane</keyword>
<evidence type="ECO:0000256" key="2">
    <source>
        <dbReference type="SAM" id="Phobius"/>
    </source>
</evidence>
<dbReference type="AlphaFoldDB" id="A0A2M6UWQ1"/>
<name>A0A2M6UWQ1_9HYPH</name>